<evidence type="ECO:0000256" key="1">
    <source>
        <dbReference type="SAM" id="MobiDB-lite"/>
    </source>
</evidence>
<evidence type="ECO:0000313" key="2">
    <source>
        <dbReference type="EMBL" id="KAG9456231.1"/>
    </source>
</evidence>
<sequence>MPTKAGLRSNLREPAERLWTSASSFPFLLRRVNKSLCEIGSDVKKKKKKVEERERERMASEGLLRCVFEGCISSPDAEIERRPYHRNCSCALHKKRGSRTKCVAHNDKISYKLHKSWSEGCLVMAAAPSVLSSPSTSPRNGDAAASASASAADRTAPLINVSKTGKALFES</sequence>
<reference evidence="2 3" key="1">
    <citation type="submission" date="2021-07" db="EMBL/GenBank/DDBJ databases">
        <title>The Aristolochia fimbriata genome: insights into angiosperm evolution, floral development and chemical biosynthesis.</title>
        <authorList>
            <person name="Jiao Y."/>
        </authorList>
    </citation>
    <scope>NUCLEOTIDE SEQUENCE [LARGE SCALE GENOMIC DNA]</scope>
    <source>
        <strain evidence="2">IBCAS-2021</strain>
        <tissue evidence="2">Leaf</tissue>
    </source>
</reference>
<evidence type="ECO:0000313" key="3">
    <source>
        <dbReference type="Proteomes" id="UP000825729"/>
    </source>
</evidence>
<protein>
    <submittedName>
        <fullName evidence="2">Uncharacterized protein</fullName>
    </submittedName>
</protein>
<feature type="region of interest" description="Disordered" evidence="1">
    <location>
        <begin position="132"/>
        <end position="152"/>
    </location>
</feature>
<accession>A0AAV7F687</accession>
<keyword evidence="3" id="KW-1185">Reference proteome</keyword>
<gene>
    <name evidence="2" type="ORF">H6P81_000739</name>
</gene>
<organism evidence="2 3">
    <name type="scientific">Aristolochia fimbriata</name>
    <name type="common">White veined hardy Dutchman's pipe vine</name>
    <dbReference type="NCBI Taxonomy" id="158543"/>
    <lineage>
        <taxon>Eukaryota</taxon>
        <taxon>Viridiplantae</taxon>
        <taxon>Streptophyta</taxon>
        <taxon>Embryophyta</taxon>
        <taxon>Tracheophyta</taxon>
        <taxon>Spermatophyta</taxon>
        <taxon>Magnoliopsida</taxon>
        <taxon>Magnoliidae</taxon>
        <taxon>Piperales</taxon>
        <taxon>Aristolochiaceae</taxon>
        <taxon>Aristolochia</taxon>
    </lineage>
</organism>
<dbReference type="PANTHER" id="PTHR35121:SF2">
    <property type="entry name" value="SWIM-TYPE DOMAIN-CONTAINING PROTEIN"/>
    <property type="match status" value="1"/>
</dbReference>
<comment type="caution">
    <text evidence="2">The sequence shown here is derived from an EMBL/GenBank/DDBJ whole genome shotgun (WGS) entry which is preliminary data.</text>
</comment>
<dbReference type="AlphaFoldDB" id="A0AAV7F687"/>
<dbReference type="Proteomes" id="UP000825729">
    <property type="component" value="Unassembled WGS sequence"/>
</dbReference>
<dbReference type="PANTHER" id="PTHR35121">
    <property type="entry name" value="HOMEODOMAIN PROTEIN 8, PUTATIVE-RELATED"/>
    <property type="match status" value="1"/>
</dbReference>
<proteinExistence type="predicted"/>
<dbReference type="EMBL" id="JAINDJ010000002">
    <property type="protein sequence ID" value="KAG9456231.1"/>
    <property type="molecule type" value="Genomic_DNA"/>
</dbReference>
<feature type="compositionally biased region" description="Low complexity" evidence="1">
    <location>
        <begin position="143"/>
        <end position="152"/>
    </location>
</feature>
<name>A0AAV7F687_ARIFI</name>